<dbReference type="GO" id="GO:0003676">
    <property type="term" value="F:nucleic acid binding"/>
    <property type="evidence" value="ECO:0007669"/>
    <property type="project" value="InterPro"/>
</dbReference>
<evidence type="ECO:0000313" key="2">
    <source>
        <dbReference type="EMBL" id="KAK6186381.1"/>
    </source>
</evidence>
<dbReference type="InterPro" id="IPR040676">
    <property type="entry name" value="DUF5641"/>
</dbReference>
<dbReference type="Pfam" id="PF18701">
    <property type="entry name" value="DUF5641"/>
    <property type="match status" value="1"/>
</dbReference>
<organism evidence="2 3">
    <name type="scientific">Patella caerulea</name>
    <name type="common">Rayed Mediterranean limpet</name>
    <dbReference type="NCBI Taxonomy" id="87958"/>
    <lineage>
        <taxon>Eukaryota</taxon>
        <taxon>Metazoa</taxon>
        <taxon>Spiralia</taxon>
        <taxon>Lophotrochozoa</taxon>
        <taxon>Mollusca</taxon>
        <taxon>Gastropoda</taxon>
        <taxon>Patellogastropoda</taxon>
        <taxon>Patelloidea</taxon>
        <taxon>Patellidae</taxon>
        <taxon>Patella</taxon>
    </lineage>
</organism>
<gene>
    <name evidence="2" type="ORF">SNE40_008426</name>
</gene>
<dbReference type="PANTHER" id="PTHR47331:SF5">
    <property type="entry name" value="RIBONUCLEASE H"/>
    <property type="match status" value="1"/>
</dbReference>
<proteinExistence type="predicted"/>
<name>A0AAN8JZP3_PATCE</name>
<protein>
    <recommendedName>
        <fullName evidence="1">DUF5641 domain-containing protein</fullName>
    </recommendedName>
</protein>
<keyword evidence="3" id="KW-1185">Reference proteome</keyword>
<evidence type="ECO:0000313" key="3">
    <source>
        <dbReference type="Proteomes" id="UP001347796"/>
    </source>
</evidence>
<accession>A0AAN8JZP3</accession>
<dbReference type="Gene3D" id="3.30.420.10">
    <property type="entry name" value="Ribonuclease H-like superfamily/Ribonuclease H"/>
    <property type="match status" value="1"/>
</dbReference>
<dbReference type="Proteomes" id="UP001347796">
    <property type="component" value="Unassembled WGS sequence"/>
</dbReference>
<evidence type="ECO:0000259" key="1">
    <source>
        <dbReference type="Pfam" id="PF18701"/>
    </source>
</evidence>
<dbReference type="AlphaFoldDB" id="A0AAN8JZP3"/>
<feature type="domain" description="DUF5641" evidence="1">
    <location>
        <begin position="120"/>
        <end position="185"/>
    </location>
</feature>
<dbReference type="InterPro" id="IPR036397">
    <property type="entry name" value="RNaseH_sf"/>
</dbReference>
<sequence>MNHEHIRQFLLKRSCDYFELKMNVPSASHMGGIWERQIRTVRSILSSLMDQSGTQLDDESLRTFMCEAAAVVNSRPLTTDTLNDINSLEPLTPNNLLTMKSKILLPPPGNFQQPDVYSRKRWRRVQYLANVFWTRWRVEYLQNLQTRQKWTQLIRNVQVGDIVLIKDTDSPRNSWNLGRVVVADPDSWTCA</sequence>
<dbReference type="PANTHER" id="PTHR47331">
    <property type="entry name" value="PHD-TYPE DOMAIN-CONTAINING PROTEIN"/>
    <property type="match status" value="1"/>
</dbReference>
<comment type="caution">
    <text evidence="2">The sequence shown here is derived from an EMBL/GenBank/DDBJ whole genome shotgun (WGS) entry which is preliminary data.</text>
</comment>
<dbReference type="EMBL" id="JAZGQO010000006">
    <property type="protein sequence ID" value="KAK6186381.1"/>
    <property type="molecule type" value="Genomic_DNA"/>
</dbReference>
<reference evidence="2 3" key="1">
    <citation type="submission" date="2024-01" db="EMBL/GenBank/DDBJ databases">
        <title>The genome of the rayed Mediterranean limpet Patella caerulea (Linnaeus, 1758).</title>
        <authorList>
            <person name="Anh-Thu Weber A."/>
            <person name="Halstead-Nussloch G."/>
        </authorList>
    </citation>
    <scope>NUCLEOTIDE SEQUENCE [LARGE SCALE GENOMIC DNA]</scope>
    <source>
        <strain evidence="2">AATW-2023a</strain>
        <tissue evidence="2">Whole specimen</tissue>
    </source>
</reference>